<proteinExistence type="predicted"/>
<dbReference type="AlphaFoldDB" id="A0A228HU31"/>
<sequence length="61" mass="6552">MPTTLIIANTASVVLPPTAYATRATSAMTMFPEFFSEAVEAMESGFARDGRAAGKRRRAAR</sequence>
<reference evidence="2" key="1">
    <citation type="submission" date="2017-06" db="EMBL/GenBank/DDBJ databases">
        <authorList>
            <person name="LiPuma J."/>
            <person name="Spilker T."/>
        </authorList>
    </citation>
    <scope>NUCLEOTIDE SEQUENCE [LARGE SCALE GENOMIC DNA]</scope>
    <source>
        <strain evidence="2">AU17325</strain>
    </source>
</reference>
<reference evidence="1 2" key="2">
    <citation type="submission" date="2017-08" db="EMBL/GenBank/DDBJ databases">
        <title>WGS of novel Burkholderia cepaca complex species.</title>
        <authorList>
            <person name="Lipuma J."/>
            <person name="Spilker T."/>
        </authorList>
    </citation>
    <scope>NUCLEOTIDE SEQUENCE [LARGE SCALE GENOMIC DNA]</scope>
    <source>
        <strain evidence="1 2">AU17325</strain>
    </source>
</reference>
<evidence type="ECO:0000313" key="1">
    <source>
        <dbReference type="EMBL" id="OXI33691.1"/>
    </source>
</evidence>
<dbReference type="Proteomes" id="UP000214600">
    <property type="component" value="Unassembled WGS sequence"/>
</dbReference>
<organism evidence="1 2">
    <name type="scientific">Burkholderia aenigmatica</name>
    <dbReference type="NCBI Taxonomy" id="2015348"/>
    <lineage>
        <taxon>Bacteria</taxon>
        <taxon>Pseudomonadati</taxon>
        <taxon>Pseudomonadota</taxon>
        <taxon>Betaproteobacteria</taxon>
        <taxon>Burkholderiales</taxon>
        <taxon>Burkholderiaceae</taxon>
        <taxon>Burkholderia</taxon>
        <taxon>Burkholderia cepacia complex</taxon>
    </lineage>
</organism>
<accession>A0A228HU31</accession>
<dbReference type="EMBL" id="NKFA01000031">
    <property type="protein sequence ID" value="OXI33691.1"/>
    <property type="molecule type" value="Genomic_DNA"/>
</dbReference>
<gene>
    <name evidence="1" type="ORF">CFB84_37720</name>
</gene>
<protein>
    <submittedName>
        <fullName evidence="1">Uncharacterized protein</fullName>
    </submittedName>
</protein>
<name>A0A228HU31_9BURK</name>
<comment type="caution">
    <text evidence="1">The sequence shown here is derived from an EMBL/GenBank/DDBJ whole genome shotgun (WGS) entry which is preliminary data.</text>
</comment>
<evidence type="ECO:0000313" key="2">
    <source>
        <dbReference type="Proteomes" id="UP000214600"/>
    </source>
</evidence>